<comment type="caution">
    <text evidence="8">The sequence shown here is derived from an EMBL/GenBank/DDBJ whole genome shotgun (WGS) entry which is preliminary data.</text>
</comment>
<dbReference type="GO" id="GO:0016020">
    <property type="term" value="C:membrane"/>
    <property type="evidence" value="ECO:0007669"/>
    <property type="project" value="UniProtKB-SubCell"/>
</dbReference>
<feature type="transmembrane region" description="Helical" evidence="7">
    <location>
        <begin position="155"/>
        <end position="177"/>
    </location>
</feature>
<evidence type="ECO:0000256" key="2">
    <source>
        <dbReference type="ARBA" id="ARBA00022448"/>
    </source>
</evidence>
<evidence type="ECO:0000256" key="7">
    <source>
        <dbReference type="SAM" id="Phobius"/>
    </source>
</evidence>
<organism evidence="8 9">
    <name type="scientific">Actinidia rufa</name>
    <dbReference type="NCBI Taxonomy" id="165716"/>
    <lineage>
        <taxon>Eukaryota</taxon>
        <taxon>Viridiplantae</taxon>
        <taxon>Streptophyta</taxon>
        <taxon>Embryophyta</taxon>
        <taxon>Tracheophyta</taxon>
        <taxon>Spermatophyta</taxon>
        <taxon>Magnoliopsida</taxon>
        <taxon>eudicotyledons</taxon>
        <taxon>Gunneridae</taxon>
        <taxon>Pentapetalae</taxon>
        <taxon>asterids</taxon>
        <taxon>Ericales</taxon>
        <taxon>Actinidiaceae</taxon>
        <taxon>Actinidia</taxon>
    </lineage>
</organism>
<evidence type="ECO:0000256" key="5">
    <source>
        <dbReference type="ARBA" id="ARBA00023136"/>
    </source>
</evidence>
<dbReference type="PRINTS" id="PR00783">
    <property type="entry name" value="MINTRINSICP"/>
</dbReference>
<sequence length="274" mass="29023">MEEGKQGQLQGAATNVAASPNIHQKVVSVATYNVLGATSIIAEFLGTFVLIFAGCGAALVDREKKLAIVGIATVWGLVLMAIIYTLGHISGAHVNPAITIAFAAAHRLPLKEVPMYVLAQLLGATLASLALKLLFNHQRDISPTLTHYSSSTTDLQAIAWEFIITFILMLIICGVATGHRAKQNKGISGVAIGATVLANALVAGKQITGVSMNPARSIGPALVSGVYKNLWVYVVAPILGAMAATFTYSLLRLPKQEKYKEKTKTINNDVYADP</sequence>
<keyword evidence="2 6" id="KW-0813">Transport</keyword>
<keyword evidence="5 7" id="KW-0472">Membrane</keyword>
<dbReference type="NCBIfam" id="TIGR00861">
    <property type="entry name" value="MIP"/>
    <property type="match status" value="1"/>
</dbReference>
<dbReference type="Gene3D" id="1.20.1080.10">
    <property type="entry name" value="Glycerol uptake facilitator protein"/>
    <property type="match status" value="1"/>
</dbReference>
<gene>
    <name evidence="8" type="ORF">Acr_04g0005750</name>
</gene>
<dbReference type="InterPro" id="IPR023271">
    <property type="entry name" value="Aquaporin-like"/>
</dbReference>
<dbReference type="GO" id="GO:0015267">
    <property type="term" value="F:channel activity"/>
    <property type="evidence" value="ECO:0007669"/>
    <property type="project" value="InterPro"/>
</dbReference>
<evidence type="ECO:0000256" key="1">
    <source>
        <dbReference type="ARBA" id="ARBA00004141"/>
    </source>
</evidence>
<protein>
    <submittedName>
        <fullName evidence="8">NOD26-like intrinsic protein 71</fullName>
    </submittedName>
</protein>
<keyword evidence="3 6" id="KW-0812">Transmembrane</keyword>
<dbReference type="EMBL" id="BJWL01000004">
    <property type="protein sequence ID" value="GFY85837.1"/>
    <property type="molecule type" value="Genomic_DNA"/>
</dbReference>
<dbReference type="AlphaFoldDB" id="A0A7J0EJN8"/>
<evidence type="ECO:0000313" key="8">
    <source>
        <dbReference type="EMBL" id="GFY85837.1"/>
    </source>
</evidence>
<evidence type="ECO:0000256" key="4">
    <source>
        <dbReference type="ARBA" id="ARBA00022989"/>
    </source>
</evidence>
<accession>A0A7J0EJN8</accession>
<feature type="transmembrane region" description="Helical" evidence="7">
    <location>
        <begin position="230"/>
        <end position="251"/>
    </location>
</feature>
<dbReference type="InterPro" id="IPR034294">
    <property type="entry name" value="Aquaporin_transptr"/>
</dbReference>
<proteinExistence type="inferred from homology"/>
<keyword evidence="9" id="KW-1185">Reference proteome</keyword>
<evidence type="ECO:0000313" key="9">
    <source>
        <dbReference type="Proteomes" id="UP000585474"/>
    </source>
</evidence>
<dbReference type="SUPFAM" id="SSF81338">
    <property type="entry name" value="Aquaporin-like"/>
    <property type="match status" value="1"/>
</dbReference>
<dbReference type="Proteomes" id="UP000585474">
    <property type="component" value="Unassembled WGS sequence"/>
</dbReference>
<evidence type="ECO:0000256" key="6">
    <source>
        <dbReference type="RuleBase" id="RU000477"/>
    </source>
</evidence>
<dbReference type="PANTHER" id="PTHR45724">
    <property type="entry name" value="AQUAPORIN NIP2-1"/>
    <property type="match status" value="1"/>
</dbReference>
<dbReference type="OrthoDB" id="3222at2759"/>
<reference evidence="8 9" key="1">
    <citation type="submission" date="2019-07" db="EMBL/GenBank/DDBJ databases">
        <title>De Novo Assembly of kiwifruit Actinidia rufa.</title>
        <authorList>
            <person name="Sugita-Konishi S."/>
            <person name="Sato K."/>
            <person name="Mori E."/>
            <person name="Abe Y."/>
            <person name="Kisaki G."/>
            <person name="Hamano K."/>
            <person name="Suezawa K."/>
            <person name="Otani M."/>
            <person name="Fukuda T."/>
            <person name="Manabe T."/>
            <person name="Gomi K."/>
            <person name="Tabuchi M."/>
            <person name="Akimitsu K."/>
            <person name="Kataoka I."/>
        </authorList>
    </citation>
    <scope>NUCLEOTIDE SEQUENCE [LARGE SCALE GENOMIC DNA]</scope>
    <source>
        <strain evidence="9">cv. Fuchu</strain>
    </source>
</reference>
<evidence type="ECO:0000256" key="3">
    <source>
        <dbReference type="ARBA" id="ARBA00022692"/>
    </source>
</evidence>
<dbReference type="InterPro" id="IPR000425">
    <property type="entry name" value="MIP"/>
</dbReference>
<dbReference type="PANTHER" id="PTHR45724:SF21">
    <property type="entry name" value="MAJOR INTRINSIC PROTEIN"/>
    <property type="match status" value="1"/>
</dbReference>
<comment type="similarity">
    <text evidence="6">Belongs to the MIP/aquaporin (TC 1.A.8) family.</text>
</comment>
<comment type="subcellular location">
    <subcellularLocation>
        <location evidence="1">Membrane</location>
        <topology evidence="1">Multi-pass membrane protein</topology>
    </subcellularLocation>
</comment>
<feature type="transmembrane region" description="Helical" evidence="7">
    <location>
        <begin position="66"/>
        <end position="86"/>
    </location>
</feature>
<dbReference type="PROSITE" id="PS00221">
    <property type="entry name" value="MIP"/>
    <property type="match status" value="1"/>
</dbReference>
<dbReference type="InterPro" id="IPR022357">
    <property type="entry name" value="MIP_CS"/>
</dbReference>
<keyword evidence="4 7" id="KW-1133">Transmembrane helix</keyword>
<feature type="transmembrane region" description="Helical" evidence="7">
    <location>
        <begin position="34"/>
        <end position="59"/>
    </location>
</feature>
<dbReference type="CDD" id="cd00333">
    <property type="entry name" value="MIP"/>
    <property type="match status" value="1"/>
</dbReference>
<feature type="transmembrane region" description="Helical" evidence="7">
    <location>
        <begin position="189"/>
        <end position="210"/>
    </location>
</feature>
<name>A0A7J0EJN8_9ERIC</name>
<dbReference type="Pfam" id="PF00230">
    <property type="entry name" value="MIP"/>
    <property type="match status" value="1"/>
</dbReference>